<accession>A0A455TZ07</accession>
<evidence type="ECO:0000313" key="11">
    <source>
        <dbReference type="EMBL" id="BBI58706.1"/>
    </source>
</evidence>
<evidence type="ECO:0000256" key="2">
    <source>
        <dbReference type="ARBA" id="ARBA00010708"/>
    </source>
</evidence>
<dbReference type="InterPro" id="IPR041423">
    <property type="entry name" value="GyrB_insert"/>
</dbReference>
<dbReference type="PANTHER" id="PTHR45866">
    <property type="entry name" value="DNA GYRASE/TOPOISOMERASE SUBUNIT B"/>
    <property type="match status" value="1"/>
</dbReference>
<keyword evidence="5" id="KW-0067">ATP-binding</keyword>
<dbReference type="GO" id="GO:0003677">
    <property type="term" value="F:DNA binding"/>
    <property type="evidence" value="ECO:0007669"/>
    <property type="project" value="UniProtKB-KW"/>
</dbReference>
<dbReference type="AlphaFoldDB" id="A0A455TZ07"/>
<keyword evidence="8" id="KW-0413">Isomerase</keyword>
<dbReference type="GO" id="GO:0003918">
    <property type="term" value="F:DNA topoisomerase type II (double strand cut, ATP-hydrolyzing) activity"/>
    <property type="evidence" value="ECO:0007669"/>
    <property type="project" value="UniProtKB-EC"/>
</dbReference>
<evidence type="ECO:0000256" key="6">
    <source>
        <dbReference type="ARBA" id="ARBA00023029"/>
    </source>
</evidence>
<keyword evidence="6" id="KW-0799">Topoisomerase</keyword>
<dbReference type="Proteomes" id="UP000320231">
    <property type="component" value="Chromosome"/>
</dbReference>
<evidence type="ECO:0000256" key="7">
    <source>
        <dbReference type="ARBA" id="ARBA00023125"/>
    </source>
</evidence>
<feature type="domain" description="DNA gyrase B subunit C-terminal" evidence="9">
    <location>
        <begin position="56"/>
        <end position="108"/>
    </location>
</feature>
<dbReference type="GO" id="GO:0006265">
    <property type="term" value="P:DNA topological change"/>
    <property type="evidence" value="ECO:0007669"/>
    <property type="project" value="InterPro"/>
</dbReference>
<dbReference type="GO" id="GO:0005524">
    <property type="term" value="F:ATP binding"/>
    <property type="evidence" value="ECO:0007669"/>
    <property type="project" value="UniProtKB-KW"/>
</dbReference>
<evidence type="ECO:0000256" key="5">
    <source>
        <dbReference type="ARBA" id="ARBA00022840"/>
    </source>
</evidence>
<evidence type="ECO:0000259" key="10">
    <source>
        <dbReference type="Pfam" id="PF18053"/>
    </source>
</evidence>
<name>A0A455TZ07_9GAMM</name>
<comment type="similarity">
    <text evidence="2">Belongs to the type II topoisomerase GyrB family.</text>
</comment>
<evidence type="ECO:0000256" key="8">
    <source>
        <dbReference type="ARBA" id="ARBA00023235"/>
    </source>
</evidence>
<evidence type="ECO:0000256" key="4">
    <source>
        <dbReference type="ARBA" id="ARBA00022741"/>
    </source>
</evidence>
<dbReference type="EC" id="5.6.2.2" evidence="3"/>
<evidence type="ECO:0000256" key="1">
    <source>
        <dbReference type="ARBA" id="ARBA00000185"/>
    </source>
</evidence>
<keyword evidence="7" id="KW-0238">DNA-binding</keyword>
<evidence type="ECO:0000259" key="9">
    <source>
        <dbReference type="Pfam" id="PF00986"/>
    </source>
</evidence>
<dbReference type="KEGG" id="hsr:HSBAA_00120"/>
<proteinExistence type="inferred from homology"/>
<sequence length="141" mass="16193">MGLDFFESADYRGIAELGETLDGFLEEGAFIARGERQKPVSHFSEVLAWLMQEGQRGLSVQRYKGLGEMNPDQLWDTTMDPDSRRMLRVTIEDAVAADMMFNTLMGMTLSHVATSSKQMRWWLTSTYKRRLLLSPYVSRET</sequence>
<feature type="domain" description="DNA gyrase subunit B insert" evidence="10">
    <location>
        <begin position="3"/>
        <end position="54"/>
    </location>
</feature>
<dbReference type="EMBL" id="AP019514">
    <property type="protein sequence ID" value="BBI58706.1"/>
    <property type="molecule type" value="Genomic_DNA"/>
</dbReference>
<dbReference type="PANTHER" id="PTHR45866:SF1">
    <property type="entry name" value="DNA GYRASE SUBUNIT B, MITOCHONDRIAL"/>
    <property type="match status" value="1"/>
</dbReference>
<dbReference type="Pfam" id="PF18053">
    <property type="entry name" value="GyrB_insert"/>
    <property type="match status" value="1"/>
</dbReference>
<organism evidence="11 12">
    <name type="scientific">Vreelandella sulfidaeris</name>
    <dbReference type="NCBI Taxonomy" id="115553"/>
    <lineage>
        <taxon>Bacteria</taxon>
        <taxon>Pseudomonadati</taxon>
        <taxon>Pseudomonadota</taxon>
        <taxon>Gammaproteobacteria</taxon>
        <taxon>Oceanospirillales</taxon>
        <taxon>Halomonadaceae</taxon>
        <taxon>Vreelandella</taxon>
    </lineage>
</organism>
<comment type="catalytic activity">
    <reaction evidence="1">
        <text>ATP-dependent breakage, passage and rejoining of double-stranded DNA.</text>
        <dbReference type="EC" id="5.6.2.2"/>
    </reaction>
</comment>
<dbReference type="Gene3D" id="3.40.50.670">
    <property type="match status" value="1"/>
</dbReference>
<keyword evidence="4" id="KW-0547">Nucleotide-binding</keyword>
<evidence type="ECO:0000313" key="12">
    <source>
        <dbReference type="Proteomes" id="UP000320231"/>
    </source>
</evidence>
<dbReference type="InterPro" id="IPR002288">
    <property type="entry name" value="DNA_gyrase_B_C"/>
</dbReference>
<dbReference type="Pfam" id="PF00986">
    <property type="entry name" value="DNA_gyraseB_C"/>
    <property type="match status" value="1"/>
</dbReference>
<evidence type="ECO:0000256" key="3">
    <source>
        <dbReference type="ARBA" id="ARBA00012895"/>
    </source>
</evidence>
<gene>
    <name evidence="11" type="ORF">HSBAA_00120</name>
</gene>
<dbReference type="SUPFAM" id="SSF56719">
    <property type="entry name" value="Type II DNA topoisomerase"/>
    <property type="match status" value="1"/>
</dbReference>
<protein>
    <recommendedName>
        <fullName evidence="3">DNA topoisomerase (ATP-hydrolyzing)</fullName>
        <ecNumber evidence="3">5.6.2.2</ecNumber>
    </recommendedName>
</protein>
<dbReference type="InterPro" id="IPR013759">
    <property type="entry name" value="Topo_IIA_B_C"/>
</dbReference>
<dbReference type="InterPro" id="IPR013760">
    <property type="entry name" value="Topo_IIA-like_dom_sf"/>
</dbReference>
<reference evidence="11 12" key="1">
    <citation type="journal article" date="2019" name="Microbiol. Resour. Announc.">
        <title>Complete Genome Sequence of Halomonas sulfidaeris Strain Esulfide1 Isolated from a Metal Sulfide Rock at a Depth of 2,200 Meters, Obtained Using Nanopore Sequencing.</title>
        <authorList>
            <person name="Saito M."/>
            <person name="Nishigata A."/>
            <person name="Galipon J."/>
            <person name="Arakawa K."/>
        </authorList>
    </citation>
    <scope>NUCLEOTIDE SEQUENCE [LARGE SCALE GENOMIC DNA]</scope>
    <source>
        <strain evidence="11 12">ATCC BAA-803</strain>
    </source>
</reference>